<feature type="transmembrane region" description="Helical" evidence="5">
    <location>
        <begin position="648"/>
        <end position="668"/>
    </location>
</feature>
<dbReference type="GO" id="GO:0005506">
    <property type="term" value="F:iron ion binding"/>
    <property type="evidence" value="ECO:0007669"/>
    <property type="project" value="InterPro"/>
</dbReference>
<evidence type="ECO:0000256" key="4">
    <source>
        <dbReference type="ARBA" id="ARBA00023136"/>
    </source>
</evidence>
<evidence type="ECO:0000256" key="1">
    <source>
        <dbReference type="ARBA" id="ARBA00004141"/>
    </source>
</evidence>
<dbReference type="SUPFAM" id="SSF48264">
    <property type="entry name" value="Cytochrome P450"/>
    <property type="match status" value="1"/>
</dbReference>
<dbReference type="Gene3D" id="1.10.630.10">
    <property type="entry name" value="Cytochrome P450"/>
    <property type="match status" value="1"/>
</dbReference>
<keyword evidence="4 5" id="KW-0472">Membrane</keyword>
<dbReference type="AlphaFoldDB" id="V5FAM9"/>
<dbReference type="Gene3D" id="3.40.50.1820">
    <property type="entry name" value="alpha/beta hydrolase"/>
    <property type="match status" value="1"/>
</dbReference>
<dbReference type="SUPFAM" id="SSF103473">
    <property type="entry name" value="MFS general substrate transporter"/>
    <property type="match status" value="1"/>
</dbReference>
<protein>
    <submittedName>
        <fullName evidence="6">Uncharacterized protein</fullName>
    </submittedName>
</protein>
<organism evidence="6 7">
    <name type="scientific">Byssochlamys spectabilis (strain No. 5 / NBRC 109023)</name>
    <name type="common">Paecilomyces variotii</name>
    <dbReference type="NCBI Taxonomy" id="1356009"/>
    <lineage>
        <taxon>Eukaryota</taxon>
        <taxon>Fungi</taxon>
        <taxon>Dikarya</taxon>
        <taxon>Ascomycota</taxon>
        <taxon>Pezizomycotina</taxon>
        <taxon>Eurotiomycetes</taxon>
        <taxon>Eurotiomycetidae</taxon>
        <taxon>Eurotiales</taxon>
        <taxon>Thermoascaceae</taxon>
        <taxon>Paecilomyces</taxon>
    </lineage>
</organism>
<dbReference type="PANTHER" id="PTHR23507">
    <property type="entry name" value="ZGC:174356"/>
    <property type="match status" value="1"/>
</dbReference>
<feature type="transmembrane region" description="Helical" evidence="5">
    <location>
        <begin position="520"/>
        <end position="539"/>
    </location>
</feature>
<dbReference type="EMBL" id="BAUL01000057">
    <property type="protein sequence ID" value="GAD93459.1"/>
    <property type="molecule type" value="Genomic_DNA"/>
</dbReference>
<dbReference type="InterPro" id="IPR001128">
    <property type="entry name" value="Cyt_P450"/>
</dbReference>
<gene>
    <name evidence="6" type="ORF">PVAR5_2069</name>
</gene>
<dbReference type="GO" id="GO:0016020">
    <property type="term" value="C:membrane"/>
    <property type="evidence" value="ECO:0007669"/>
    <property type="project" value="UniProtKB-SubCell"/>
</dbReference>
<dbReference type="Gene3D" id="1.20.1250.20">
    <property type="entry name" value="MFS general substrate transporter like domains"/>
    <property type="match status" value="1"/>
</dbReference>
<dbReference type="GO" id="GO:0016705">
    <property type="term" value="F:oxidoreductase activity, acting on paired donors, with incorporation or reduction of molecular oxygen"/>
    <property type="evidence" value="ECO:0007669"/>
    <property type="project" value="InterPro"/>
</dbReference>
<dbReference type="InterPro" id="IPR036396">
    <property type="entry name" value="Cyt_P450_sf"/>
</dbReference>
<dbReference type="HOGENOM" id="CLU_286364_0_0_1"/>
<evidence type="ECO:0000313" key="6">
    <source>
        <dbReference type="EMBL" id="GAD93459.1"/>
    </source>
</evidence>
<dbReference type="Proteomes" id="UP000018001">
    <property type="component" value="Unassembled WGS sequence"/>
</dbReference>
<evidence type="ECO:0000256" key="2">
    <source>
        <dbReference type="ARBA" id="ARBA00022692"/>
    </source>
</evidence>
<dbReference type="InterPro" id="IPR011701">
    <property type="entry name" value="MFS"/>
</dbReference>
<feature type="transmembrane region" description="Helical" evidence="5">
    <location>
        <begin position="617"/>
        <end position="642"/>
    </location>
</feature>
<evidence type="ECO:0000313" key="7">
    <source>
        <dbReference type="Proteomes" id="UP000018001"/>
    </source>
</evidence>
<accession>V5FAM9</accession>
<dbReference type="eggNOG" id="ENOG502S53W">
    <property type="taxonomic scope" value="Eukaryota"/>
</dbReference>
<comment type="subcellular location">
    <subcellularLocation>
        <location evidence="1">Membrane</location>
        <topology evidence="1">Multi-pass membrane protein</topology>
    </subcellularLocation>
</comment>
<keyword evidence="7" id="KW-1185">Reference proteome</keyword>
<dbReference type="InterPro" id="IPR036259">
    <property type="entry name" value="MFS_trans_sf"/>
</dbReference>
<name>V5FAM9_BYSSN</name>
<feature type="transmembrane region" description="Helical" evidence="5">
    <location>
        <begin position="738"/>
        <end position="759"/>
    </location>
</feature>
<sequence length="1079" mass="119214">METEMLTTVMGAFLLLISLRWIIRQRFPLWRLPHASFLSLFKSAISTPPDVISRQITEAVSKKGPVVRIGTNEVVVTDPSLVRRLYASFLKWPEWYESPQDQLFYGELSLFGMTPPKSHSARRRILNDVFSKSLRQSPHVRNVTREILVERMIRQAQIPSDHSVVRDVRFVHECFNMDFLTAFAFTPVFSTTFLNDADKLIEFRSWVRDLRGGCSDAAKNAKCKLENWCLEMCRAYRAANLTATPEKISHCTADALYSAGLEEKEVAAELLDHFVTAKKNLAAMHTYSVYILSIYTDIQERLRSDLRSLSLDTFSIDDLDSLPFFNAVVSELMRTHTEIKALTPRVVPDGGYWIPRHVTGKSNFLPAGTVVSSTQRWLESSELVDSEFARKIQPQEMRNHLWYFGSGTYGCVAREYALYEIKMLLAATYMEFSTTIVDSPEGIIYDERPVLFPPAEVPVVWLLPMYTLYSITAGSLIIPEFNATLGLICHQRHSSEKNNFQLGLEECDGNTEAQSDLSQFYIYGQVISGVLGAIAGPNLMGFSDKIGRKPILVFSVLGPLIADVIVLASLHYPNEVDVKWLLAGYAMDGLSGSIITATTASQAYISDISTPEDRASSFSYIQAAFMSALALGPMLAGGFLSVFGSLTLAYWTAFGVHLSLIILFALALPESLKSTSESPGTEESTANQNKPEAKQGFFQVISSARALVPSDPSSRKNMLILAITEAAMFGWRSSAQSAYLTGVNIWSILVLVAVFPLYMSFIQSRRKSQGQTEGQLRPVFGPGELGAIRTFLLFQAAGYIAIGAFPSPLGVVAGSLLAGYIHGGGWSDPDIQANSFRGIRDELLKDKDTLAHISGIAAVNYRLSGDPSEGRDARHPDHLADVQLAIEFLNSRYGFEDRYILVGHSAGATLAFQIAMESESSSLDGATALKKPLAILGASGIYDLGRLLNSIWHVVEYREEYLHMLESAFGPGSFTYGQESEDSNGCSWDLASPAKATSYSSSWANAQLAMLVHSPDDELVPLEQSSQFASVLESSLPPGAVCYTRFDFAGLHDDIWRKPREIAGLISEVIKILVERAPN</sequence>
<proteinExistence type="predicted"/>
<dbReference type="GO" id="GO:0020037">
    <property type="term" value="F:heme binding"/>
    <property type="evidence" value="ECO:0007669"/>
    <property type="project" value="InterPro"/>
</dbReference>
<keyword evidence="2 5" id="KW-0812">Transmembrane</keyword>
<dbReference type="OrthoDB" id="1470350at2759"/>
<comment type="caution">
    <text evidence="6">The sequence shown here is derived from an EMBL/GenBank/DDBJ whole genome shotgun (WGS) entry which is preliminary data.</text>
</comment>
<dbReference type="Pfam" id="PF00067">
    <property type="entry name" value="p450"/>
    <property type="match status" value="1"/>
</dbReference>
<evidence type="ECO:0000256" key="3">
    <source>
        <dbReference type="ARBA" id="ARBA00022989"/>
    </source>
</evidence>
<feature type="transmembrane region" description="Helical" evidence="5">
    <location>
        <begin position="6"/>
        <end position="23"/>
    </location>
</feature>
<dbReference type="GO" id="GO:0004497">
    <property type="term" value="F:monooxygenase activity"/>
    <property type="evidence" value="ECO:0007669"/>
    <property type="project" value="InterPro"/>
</dbReference>
<dbReference type="SUPFAM" id="SSF53474">
    <property type="entry name" value="alpha/beta-Hydrolases"/>
    <property type="match status" value="1"/>
</dbReference>
<dbReference type="PANTHER" id="PTHR23507:SF1">
    <property type="entry name" value="FI18259P1-RELATED"/>
    <property type="match status" value="1"/>
</dbReference>
<dbReference type="Pfam" id="PF07690">
    <property type="entry name" value="MFS_1"/>
    <property type="match status" value="1"/>
</dbReference>
<keyword evidence="3 5" id="KW-1133">Transmembrane helix</keyword>
<dbReference type="InParanoid" id="V5FAM9"/>
<dbReference type="GO" id="GO:0022857">
    <property type="term" value="F:transmembrane transporter activity"/>
    <property type="evidence" value="ECO:0007669"/>
    <property type="project" value="InterPro"/>
</dbReference>
<reference evidence="7" key="1">
    <citation type="journal article" date="2014" name="Genome Announc.">
        <title>Draft genome sequence of the formaldehyde-resistant fungus Byssochlamys spectabilis No. 5 (anamorph Paecilomyces variotii No. 5) (NBRC109023).</title>
        <authorList>
            <person name="Oka T."/>
            <person name="Ekino K."/>
            <person name="Fukuda K."/>
            <person name="Nomura Y."/>
        </authorList>
    </citation>
    <scope>NUCLEOTIDE SEQUENCE [LARGE SCALE GENOMIC DNA]</scope>
    <source>
        <strain evidence="7">No. 5 / NBRC 109023</strain>
    </source>
</reference>
<feature type="transmembrane region" description="Helical" evidence="5">
    <location>
        <begin position="551"/>
        <end position="570"/>
    </location>
</feature>
<evidence type="ECO:0000256" key="5">
    <source>
        <dbReference type="SAM" id="Phobius"/>
    </source>
</evidence>
<dbReference type="InterPro" id="IPR029058">
    <property type="entry name" value="AB_hydrolase_fold"/>
</dbReference>